<dbReference type="EMBL" id="DF973375">
    <property type="protein sequence ID" value="GAU28561.1"/>
    <property type="molecule type" value="Genomic_DNA"/>
</dbReference>
<organism evidence="1 2">
    <name type="scientific">Trifolium subterraneum</name>
    <name type="common">Subterranean clover</name>
    <dbReference type="NCBI Taxonomy" id="3900"/>
    <lineage>
        <taxon>Eukaryota</taxon>
        <taxon>Viridiplantae</taxon>
        <taxon>Streptophyta</taxon>
        <taxon>Embryophyta</taxon>
        <taxon>Tracheophyta</taxon>
        <taxon>Spermatophyta</taxon>
        <taxon>Magnoliopsida</taxon>
        <taxon>eudicotyledons</taxon>
        <taxon>Gunneridae</taxon>
        <taxon>Pentapetalae</taxon>
        <taxon>rosids</taxon>
        <taxon>fabids</taxon>
        <taxon>Fabales</taxon>
        <taxon>Fabaceae</taxon>
        <taxon>Papilionoideae</taxon>
        <taxon>50 kb inversion clade</taxon>
        <taxon>NPAAA clade</taxon>
        <taxon>Hologalegina</taxon>
        <taxon>IRL clade</taxon>
        <taxon>Trifolieae</taxon>
        <taxon>Trifolium</taxon>
    </lineage>
</organism>
<evidence type="ECO:0000313" key="1">
    <source>
        <dbReference type="EMBL" id="GAU28561.1"/>
    </source>
</evidence>
<dbReference type="AlphaFoldDB" id="A0A2Z6M9F3"/>
<protein>
    <submittedName>
        <fullName evidence="1">Uncharacterized protein</fullName>
    </submittedName>
</protein>
<evidence type="ECO:0000313" key="2">
    <source>
        <dbReference type="Proteomes" id="UP000242715"/>
    </source>
</evidence>
<gene>
    <name evidence="1" type="ORF">TSUD_269010</name>
</gene>
<dbReference type="Proteomes" id="UP000242715">
    <property type="component" value="Unassembled WGS sequence"/>
</dbReference>
<keyword evidence="2" id="KW-1185">Reference proteome</keyword>
<name>A0A2Z6M9F3_TRISU</name>
<proteinExistence type="predicted"/>
<accession>A0A2Z6M9F3</accession>
<sequence length="78" mass="8588">MQVIMSVMLYFRTTENLRYKYNLNSSSVIKNYAQNKTIPASGTTNRITTASLSVQPWQIIGVALDCEISDAAAAINEG</sequence>
<reference evidence="2" key="1">
    <citation type="journal article" date="2017" name="Front. Plant Sci.">
        <title>Climate Clever Clovers: New Paradigm to Reduce the Environmental Footprint of Ruminants by Breeding Low Methanogenic Forages Utilizing Haplotype Variation.</title>
        <authorList>
            <person name="Kaur P."/>
            <person name="Appels R."/>
            <person name="Bayer P.E."/>
            <person name="Keeble-Gagnere G."/>
            <person name="Wang J."/>
            <person name="Hirakawa H."/>
            <person name="Shirasawa K."/>
            <person name="Vercoe P."/>
            <person name="Stefanova K."/>
            <person name="Durmic Z."/>
            <person name="Nichols P."/>
            <person name="Revell C."/>
            <person name="Isobe S.N."/>
            <person name="Edwards D."/>
            <person name="Erskine W."/>
        </authorList>
    </citation>
    <scope>NUCLEOTIDE SEQUENCE [LARGE SCALE GENOMIC DNA]</scope>
    <source>
        <strain evidence="2">cv. Daliak</strain>
    </source>
</reference>